<keyword evidence="2" id="KW-1185">Reference proteome</keyword>
<dbReference type="InterPro" id="IPR020288">
    <property type="entry name" value="Sheath_initiator"/>
</dbReference>
<dbReference type="SUPFAM" id="SSF160719">
    <property type="entry name" value="gpW/gp25-like"/>
    <property type="match status" value="1"/>
</dbReference>
<evidence type="ECO:0000313" key="1">
    <source>
        <dbReference type="EMBL" id="MEF2964927.1"/>
    </source>
</evidence>
<protein>
    <submittedName>
        <fullName evidence="1">DUF2634 domain-containing protein</fullName>
    </submittedName>
</protein>
<reference evidence="1 2" key="1">
    <citation type="submission" date="2024-02" db="EMBL/GenBank/DDBJ databases">
        <title>A nitrogen-fixing paenibacillus bacterium.</title>
        <authorList>
            <person name="Zhang W.L."/>
            <person name="Chen S.F."/>
        </authorList>
    </citation>
    <scope>NUCLEOTIDE SEQUENCE [LARGE SCALE GENOMIC DNA]</scope>
    <source>
        <strain evidence="1 2">M1</strain>
    </source>
</reference>
<dbReference type="Gene3D" id="3.10.450.40">
    <property type="match status" value="1"/>
</dbReference>
<dbReference type="RefSeq" id="WP_331845122.1">
    <property type="nucleotide sequence ID" value="NZ_JAZHPZ010000001.1"/>
</dbReference>
<proteinExistence type="predicted"/>
<comment type="caution">
    <text evidence="1">The sequence shown here is derived from an EMBL/GenBank/DDBJ whole genome shotgun (WGS) entry which is preliminary data.</text>
</comment>
<dbReference type="Pfam" id="PF10934">
    <property type="entry name" value="Sheath_initiator"/>
    <property type="match status" value="1"/>
</dbReference>
<dbReference type="Proteomes" id="UP001306950">
    <property type="component" value="Unassembled WGS sequence"/>
</dbReference>
<evidence type="ECO:0000313" key="2">
    <source>
        <dbReference type="Proteomes" id="UP001306950"/>
    </source>
</evidence>
<name>A0ABU7VMF0_9BACL</name>
<accession>A0ABU7VMF0</accession>
<gene>
    <name evidence="1" type="ORF">V3851_03715</name>
</gene>
<dbReference type="EMBL" id="JAZHPZ010000001">
    <property type="protein sequence ID" value="MEF2964927.1"/>
    <property type="molecule type" value="Genomic_DNA"/>
</dbReference>
<organism evidence="1 2">
    <name type="scientific">Paenibacillus haidiansis</name>
    <dbReference type="NCBI Taxonomy" id="1574488"/>
    <lineage>
        <taxon>Bacteria</taxon>
        <taxon>Bacillati</taxon>
        <taxon>Bacillota</taxon>
        <taxon>Bacilli</taxon>
        <taxon>Bacillales</taxon>
        <taxon>Paenibacillaceae</taxon>
        <taxon>Paenibacillus</taxon>
    </lineage>
</organism>
<sequence>MIPIGGSLTGDAQIVRETSQTYAIDFQRNAITGMTDGLDAVKQACGKIFRTERFAHLIYESNYGFESQGLIGRSPGYVRAELKRRITEALLQDDRISEVTDLEITTEGDEAVASFTVHSIFGDFRSEVNTYGG</sequence>